<dbReference type="RefSeq" id="WP_131840202.1">
    <property type="nucleotide sequence ID" value="NZ_SLWB01000016.1"/>
</dbReference>
<protein>
    <submittedName>
        <fullName evidence="3">Uncharacterized protein YydD (DUF2326 family)</fullName>
    </submittedName>
</protein>
<name>A0A4R2E604_9BACT</name>
<dbReference type="OrthoDB" id="5516148at2"/>
<keyword evidence="4" id="KW-1185">Reference proteome</keyword>
<evidence type="ECO:0000259" key="2">
    <source>
        <dbReference type="Pfam" id="PF10088"/>
    </source>
</evidence>
<dbReference type="Gene3D" id="3.40.50.300">
    <property type="entry name" value="P-loop containing nucleotide triphosphate hydrolases"/>
    <property type="match status" value="1"/>
</dbReference>
<proteinExistence type="predicted"/>
<evidence type="ECO:0000313" key="3">
    <source>
        <dbReference type="EMBL" id="TCN63035.1"/>
    </source>
</evidence>
<keyword evidence="1" id="KW-0175">Coiled coil</keyword>
<gene>
    <name evidence="3" type="ORF">CLV25_11613</name>
</gene>
<dbReference type="Pfam" id="PF10088">
    <property type="entry name" value="DUF2326"/>
    <property type="match status" value="1"/>
</dbReference>
<reference evidence="3 4" key="1">
    <citation type="submission" date="2019-03" db="EMBL/GenBank/DDBJ databases">
        <title>Genomic Encyclopedia of Archaeal and Bacterial Type Strains, Phase II (KMG-II): from individual species to whole genera.</title>
        <authorList>
            <person name="Goeker M."/>
        </authorList>
    </citation>
    <scope>NUCLEOTIDE SEQUENCE [LARGE SCALE GENOMIC DNA]</scope>
    <source>
        <strain evidence="3 4">RL-C</strain>
    </source>
</reference>
<feature type="coiled-coil region" evidence="1">
    <location>
        <begin position="373"/>
        <end position="403"/>
    </location>
</feature>
<sequence>MRLISLTANKDTFKPVYFTKETGINLIVATQKNPHKSDKGDTTNGVGKSLLIAIIHFCLGSSKKDGFKNQLPGWEFILKFKIDNKEYTSRRSTDNQGEIVLNGEKLILKFFNKRLGDLLFDIPEDVSELSFRSILPFFIRPNKASYVDAKDPNAVKKPFQIQMINALLLGLDLSLAEEKKNITQEKDRIRDLVKNLREDAFLKDFFAGKKDISLTKQELHESIVNLEENLKSFKIADNYYEIKEHADRIKHSIEGLQNEIALVEIQIKNIDESLKISPDIKRENIERIYKEASVILKENTLKQLYELEEFYAHISRNRGKRLLEQKNSLIRHLDILITKKADGCKNLDEKMNYLNAHHALDVYTKLSNKLSDLKSKHDNVLQYEELFEKYKQETRNIKEKNLKASERTDEYLRDAKEIVLQTNDFFRSLVKRFYPRSNAGITVYNNEGENQIRYTIEPKIEADKSDGIGNVKLFAYDFTILLKGFGHKIDFLFHDSRLLDGIDPRQKHELFLILNEFVQKFQKQYILTVNYNQLEEIKGLFNPEEYKSIIQENTILELKDSSPSEKLLGIQIDLDYD</sequence>
<evidence type="ECO:0000313" key="4">
    <source>
        <dbReference type="Proteomes" id="UP000294830"/>
    </source>
</evidence>
<organism evidence="3 4">
    <name type="scientific">Acetobacteroides hydrogenigenes</name>
    <dbReference type="NCBI Taxonomy" id="979970"/>
    <lineage>
        <taxon>Bacteria</taxon>
        <taxon>Pseudomonadati</taxon>
        <taxon>Bacteroidota</taxon>
        <taxon>Bacteroidia</taxon>
        <taxon>Bacteroidales</taxon>
        <taxon>Rikenellaceae</taxon>
        <taxon>Acetobacteroides</taxon>
    </lineage>
</organism>
<dbReference type="InterPro" id="IPR018760">
    <property type="entry name" value="DUF2326"/>
</dbReference>
<feature type="coiled-coil region" evidence="1">
    <location>
        <begin position="175"/>
        <end position="273"/>
    </location>
</feature>
<dbReference type="Proteomes" id="UP000294830">
    <property type="component" value="Unassembled WGS sequence"/>
</dbReference>
<accession>A0A4R2E604</accession>
<dbReference type="InterPro" id="IPR027417">
    <property type="entry name" value="P-loop_NTPase"/>
</dbReference>
<feature type="domain" description="DUF2326" evidence="2">
    <location>
        <begin position="430"/>
        <end position="571"/>
    </location>
</feature>
<dbReference type="AlphaFoldDB" id="A0A4R2E604"/>
<comment type="caution">
    <text evidence="3">The sequence shown here is derived from an EMBL/GenBank/DDBJ whole genome shotgun (WGS) entry which is preliminary data.</text>
</comment>
<dbReference type="EMBL" id="SLWB01000016">
    <property type="protein sequence ID" value="TCN63035.1"/>
    <property type="molecule type" value="Genomic_DNA"/>
</dbReference>
<evidence type="ECO:0000256" key="1">
    <source>
        <dbReference type="SAM" id="Coils"/>
    </source>
</evidence>